<evidence type="ECO:0000256" key="1">
    <source>
        <dbReference type="SAM" id="MobiDB-lite"/>
    </source>
</evidence>
<protein>
    <submittedName>
        <fullName evidence="2">Uncharacterized protein</fullName>
    </submittedName>
</protein>
<feature type="region of interest" description="Disordered" evidence="1">
    <location>
        <begin position="1"/>
        <end position="20"/>
    </location>
</feature>
<dbReference type="AlphaFoldDB" id="A0A0E9QJX5"/>
<evidence type="ECO:0000313" key="2">
    <source>
        <dbReference type="EMBL" id="JAH17079.1"/>
    </source>
</evidence>
<dbReference type="EMBL" id="GBXM01091498">
    <property type="protein sequence ID" value="JAH17079.1"/>
    <property type="molecule type" value="Transcribed_RNA"/>
</dbReference>
<sequence>MSRSDSSSCAECSCQGSFGERTSRNTRIYSEAKEAVCVVYILNIWGESRPVWGSITTLTSLPSCFWNRTWVVKYYATEVL</sequence>
<proteinExistence type="predicted"/>
<organism evidence="2">
    <name type="scientific">Anguilla anguilla</name>
    <name type="common">European freshwater eel</name>
    <name type="synonym">Muraena anguilla</name>
    <dbReference type="NCBI Taxonomy" id="7936"/>
    <lineage>
        <taxon>Eukaryota</taxon>
        <taxon>Metazoa</taxon>
        <taxon>Chordata</taxon>
        <taxon>Craniata</taxon>
        <taxon>Vertebrata</taxon>
        <taxon>Euteleostomi</taxon>
        <taxon>Actinopterygii</taxon>
        <taxon>Neopterygii</taxon>
        <taxon>Teleostei</taxon>
        <taxon>Anguilliformes</taxon>
        <taxon>Anguillidae</taxon>
        <taxon>Anguilla</taxon>
    </lineage>
</organism>
<name>A0A0E9QJX5_ANGAN</name>
<reference evidence="2" key="1">
    <citation type="submission" date="2014-11" db="EMBL/GenBank/DDBJ databases">
        <authorList>
            <person name="Amaro Gonzalez C."/>
        </authorList>
    </citation>
    <scope>NUCLEOTIDE SEQUENCE</scope>
</reference>
<feature type="compositionally biased region" description="Low complexity" evidence="1">
    <location>
        <begin position="1"/>
        <end position="14"/>
    </location>
</feature>
<reference evidence="2" key="2">
    <citation type="journal article" date="2015" name="Fish Shellfish Immunol.">
        <title>Early steps in the European eel (Anguilla anguilla)-Vibrio vulnificus interaction in the gills: Role of the RtxA13 toxin.</title>
        <authorList>
            <person name="Callol A."/>
            <person name="Pajuelo D."/>
            <person name="Ebbesson L."/>
            <person name="Teles M."/>
            <person name="MacKenzie S."/>
            <person name="Amaro C."/>
        </authorList>
    </citation>
    <scope>NUCLEOTIDE SEQUENCE</scope>
</reference>
<accession>A0A0E9QJX5</accession>